<gene>
    <name evidence="1" type="ORF">VKT23_013015</name>
</gene>
<sequence>MSMFQAVRRIVLKKPFGVFSQTAEFVRDLSVKSFRDSTVYRNKPKKIQEAFLAVDDFAEDAGLNDAGAEVAVFEGPEHQSPSDNTVHYTVEFRDNKNKVIYWYRKSDGTFWDRLHMPARVPANQEIWDSFTKKYYIKITEEEFKKKKLITTKVE</sequence>
<protein>
    <submittedName>
        <fullName evidence="1">Uncharacterized protein</fullName>
    </submittedName>
</protein>
<dbReference type="Proteomes" id="UP001498398">
    <property type="component" value="Unassembled WGS sequence"/>
</dbReference>
<organism evidence="1 2">
    <name type="scientific">Marasmiellus scandens</name>
    <dbReference type="NCBI Taxonomy" id="2682957"/>
    <lineage>
        <taxon>Eukaryota</taxon>
        <taxon>Fungi</taxon>
        <taxon>Dikarya</taxon>
        <taxon>Basidiomycota</taxon>
        <taxon>Agaricomycotina</taxon>
        <taxon>Agaricomycetes</taxon>
        <taxon>Agaricomycetidae</taxon>
        <taxon>Agaricales</taxon>
        <taxon>Marasmiineae</taxon>
        <taxon>Omphalotaceae</taxon>
        <taxon>Marasmiellus</taxon>
    </lineage>
</organism>
<evidence type="ECO:0000313" key="1">
    <source>
        <dbReference type="EMBL" id="KAK7450133.1"/>
    </source>
</evidence>
<name>A0ABR1J8Y3_9AGAR</name>
<accession>A0ABR1J8Y3</accession>
<proteinExistence type="predicted"/>
<comment type="caution">
    <text evidence="1">The sequence shown here is derived from an EMBL/GenBank/DDBJ whole genome shotgun (WGS) entry which is preliminary data.</text>
</comment>
<reference evidence="1 2" key="1">
    <citation type="submission" date="2024-01" db="EMBL/GenBank/DDBJ databases">
        <title>A draft genome for the cacao thread blight pathogen Marasmiellus scandens.</title>
        <authorList>
            <person name="Baruah I.K."/>
            <person name="Leung J."/>
            <person name="Bukari Y."/>
            <person name="Amoako-Attah I."/>
            <person name="Meinhardt L.W."/>
            <person name="Bailey B.A."/>
            <person name="Cohen S.P."/>
        </authorList>
    </citation>
    <scope>NUCLEOTIDE SEQUENCE [LARGE SCALE GENOMIC DNA]</scope>
    <source>
        <strain evidence="1 2">GH-19</strain>
    </source>
</reference>
<dbReference type="EMBL" id="JBANRG010000034">
    <property type="protein sequence ID" value="KAK7450133.1"/>
    <property type="molecule type" value="Genomic_DNA"/>
</dbReference>
<evidence type="ECO:0000313" key="2">
    <source>
        <dbReference type="Proteomes" id="UP001498398"/>
    </source>
</evidence>
<keyword evidence="2" id="KW-1185">Reference proteome</keyword>